<evidence type="ECO:0000313" key="1">
    <source>
        <dbReference type="EMBL" id="KIR66273.1"/>
    </source>
</evidence>
<name>A0A0D0W0A8_9ACTN</name>
<dbReference type="AlphaFoldDB" id="A0A0D0W0A8"/>
<dbReference type="PATRIC" id="fig|47853.6.peg.2968"/>
<dbReference type="GeneID" id="301305233"/>
<reference evidence="1 2" key="1">
    <citation type="submission" date="2015-01" db="EMBL/GenBank/DDBJ databases">
        <title>Sequencing and annotation of Micromonospora carbonacea strain JXNU-1 genome.</title>
        <authorList>
            <person name="Long Z."/>
            <person name="Huang Y."/>
            <person name="Jiang Y."/>
        </authorList>
    </citation>
    <scope>NUCLEOTIDE SEQUENCE [LARGE SCALE GENOMIC DNA]</scope>
    <source>
        <strain evidence="1 2">JXNU-1</strain>
    </source>
</reference>
<comment type="caution">
    <text evidence="1">The sequence shown here is derived from an EMBL/GenBank/DDBJ whole genome shotgun (WGS) entry which is preliminary data.</text>
</comment>
<protein>
    <submittedName>
        <fullName evidence="1">Uncharacterized protein</fullName>
    </submittedName>
</protein>
<dbReference type="EMBL" id="JXSX01000001">
    <property type="protein sequence ID" value="KIR66273.1"/>
    <property type="molecule type" value="Genomic_DNA"/>
</dbReference>
<proteinExistence type="predicted"/>
<gene>
    <name evidence="1" type="ORF">TK50_14055</name>
</gene>
<accession>A0A0D0W0A8</accession>
<dbReference type="Proteomes" id="UP000032254">
    <property type="component" value="Unassembled WGS sequence"/>
</dbReference>
<organism evidence="1 2">
    <name type="scientific">Micromonospora haikouensis</name>
    <dbReference type="NCBI Taxonomy" id="686309"/>
    <lineage>
        <taxon>Bacteria</taxon>
        <taxon>Bacillati</taxon>
        <taxon>Actinomycetota</taxon>
        <taxon>Actinomycetes</taxon>
        <taxon>Micromonosporales</taxon>
        <taxon>Micromonosporaceae</taxon>
        <taxon>Micromonospora</taxon>
    </lineage>
</organism>
<sequence length="74" mass="7767">MPVTADLTKLVDKAYQDKTLTEIVDAPVSALAGVSDGDAKLLKEAFNITTVGDLGRNPYFRTANALVALTGTAK</sequence>
<keyword evidence="2" id="KW-1185">Reference proteome</keyword>
<dbReference type="RefSeq" id="WP_043963154.1">
    <property type="nucleotide sequence ID" value="NZ_JXSX01000001.1"/>
</dbReference>
<evidence type="ECO:0000313" key="2">
    <source>
        <dbReference type="Proteomes" id="UP000032254"/>
    </source>
</evidence>
<dbReference type="OrthoDB" id="332209at2"/>